<dbReference type="InterPro" id="IPR016040">
    <property type="entry name" value="NAD(P)-bd_dom"/>
</dbReference>
<reference evidence="3" key="1">
    <citation type="submission" date="2023-12" db="EMBL/GenBank/DDBJ databases">
        <title>Novel species in genus Nocardioides.</title>
        <authorList>
            <person name="Zhou H."/>
        </authorList>
    </citation>
    <scope>NUCLEOTIDE SEQUENCE [LARGE SCALE GENOMIC DNA]</scope>
    <source>
        <strain evidence="3">HM61</strain>
    </source>
</reference>
<dbReference type="RefSeq" id="WP_322937831.1">
    <property type="nucleotide sequence ID" value="NZ_CP141059.1"/>
</dbReference>
<dbReference type="PANTHER" id="PTHR47129">
    <property type="entry name" value="QUINONE OXIDOREDUCTASE 2"/>
    <property type="match status" value="1"/>
</dbReference>
<name>A0ABZ0ZSH0_9ACTN</name>
<organism evidence="2 3">
    <name type="scientific">Nocardioides bizhenqiangii</name>
    <dbReference type="NCBI Taxonomy" id="3095076"/>
    <lineage>
        <taxon>Bacteria</taxon>
        <taxon>Bacillati</taxon>
        <taxon>Actinomycetota</taxon>
        <taxon>Actinomycetes</taxon>
        <taxon>Propionibacteriales</taxon>
        <taxon>Nocardioidaceae</taxon>
        <taxon>Nocardioides</taxon>
    </lineage>
</organism>
<feature type="domain" description="NAD(P)-binding" evidence="1">
    <location>
        <begin position="10"/>
        <end position="111"/>
    </location>
</feature>
<accession>A0ABZ0ZSH0</accession>
<protein>
    <submittedName>
        <fullName evidence="2">NAD(P)H-binding protein</fullName>
    </submittedName>
</protein>
<evidence type="ECO:0000313" key="3">
    <source>
        <dbReference type="Proteomes" id="UP001327225"/>
    </source>
</evidence>
<dbReference type="PANTHER" id="PTHR47129:SF1">
    <property type="entry name" value="NMRA-LIKE DOMAIN-CONTAINING PROTEIN"/>
    <property type="match status" value="1"/>
</dbReference>
<dbReference type="Pfam" id="PF13460">
    <property type="entry name" value="NAD_binding_10"/>
    <property type="match status" value="1"/>
</dbReference>
<dbReference type="Gene3D" id="3.40.50.720">
    <property type="entry name" value="NAD(P)-binding Rossmann-like Domain"/>
    <property type="match status" value="1"/>
</dbReference>
<keyword evidence="3" id="KW-1185">Reference proteome</keyword>
<dbReference type="Gene3D" id="3.90.25.10">
    <property type="entry name" value="UDP-galactose 4-epimerase, domain 1"/>
    <property type="match status" value="1"/>
</dbReference>
<evidence type="ECO:0000259" key="1">
    <source>
        <dbReference type="Pfam" id="PF13460"/>
    </source>
</evidence>
<evidence type="ECO:0000313" key="2">
    <source>
        <dbReference type="EMBL" id="WQQ27247.1"/>
    </source>
</evidence>
<proteinExistence type="predicted"/>
<dbReference type="Proteomes" id="UP001327225">
    <property type="component" value="Chromosome"/>
</dbReference>
<dbReference type="InterPro" id="IPR036291">
    <property type="entry name" value="NAD(P)-bd_dom_sf"/>
</dbReference>
<dbReference type="InterPro" id="IPR052718">
    <property type="entry name" value="NmrA-type_oxidoreductase"/>
</dbReference>
<dbReference type="SUPFAM" id="SSF51735">
    <property type="entry name" value="NAD(P)-binding Rossmann-fold domains"/>
    <property type="match status" value="1"/>
</dbReference>
<sequence length="245" mass="25555">MHPGVVAVTGATGRVGGRAVSRLAAAGVPVVALARDPSQVAGGVACRLFDYDDPDSMRIALAEVAALVFVSSDGEADVVLRQHLAVVTAAADAGVRRVAYLSSIDADPGSPFCYGRTNGATERALLAAIEDVRVVRAGLFIDFVHALMGDGAVRLPDAGRFATVTRDEAADALADAVLEDGPTIRTAAAPGDRSFAEIAAELDREFVAVTLDDYRTALIASGEDPWWCYAYTSMMQSIAEGRCVP</sequence>
<gene>
    <name evidence="2" type="ORF">SHK19_03235</name>
</gene>
<dbReference type="EMBL" id="CP141059">
    <property type="protein sequence ID" value="WQQ27247.1"/>
    <property type="molecule type" value="Genomic_DNA"/>
</dbReference>